<comment type="similarity">
    <text evidence="1">Belongs to the Flattop family.</text>
</comment>
<feature type="region of interest" description="Disordered" evidence="5">
    <location>
        <begin position="174"/>
        <end position="238"/>
    </location>
</feature>
<reference evidence="6" key="1">
    <citation type="submission" date="2025-08" db="UniProtKB">
        <authorList>
            <consortium name="Ensembl"/>
        </authorList>
    </citation>
    <scope>IDENTIFICATION</scope>
</reference>
<dbReference type="OMA" id="NHIRPDT"/>
<proteinExistence type="inferred from homology"/>
<dbReference type="OrthoDB" id="521617at2759"/>
<evidence type="ECO:0000256" key="1">
    <source>
        <dbReference type="ARBA" id="ARBA00009887"/>
    </source>
</evidence>
<feature type="compositionally biased region" description="Low complexity" evidence="5">
    <location>
        <begin position="135"/>
        <end position="144"/>
    </location>
</feature>
<evidence type="ECO:0000313" key="6">
    <source>
        <dbReference type="Ensembl" id="ENSDLAP00005011288.1"/>
    </source>
</evidence>
<evidence type="ECO:0000256" key="5">
    <source>
        <dbReference type="SAM" id="MobiDB-lite"/>
    </source>
</evidence>
<feature type="region of interest" description="Disordered" evidence="5">
    <location>
        <begin position="135"/>
        <end position="162"/>
    </location>
</feature>
<dbReference type="Proteomes" id="UP000694389">
    <property type="component" value="Unassembled WGS sequence"/>
</dbReference>
<keyword evidence="7" id="KW-1185">Reference proteome</keyword>
<feature type="compositionally biased region" description="Basic residues" evidence="5">
    <location>
        <begin position="101"/>
        <end position="110"/>
    </location>
</feature>
<dbReference type="PANTHER" id="PTHR34639:SF1">
    <property type="entry name" value="PROTEIN FLATTOP"/>
    <property type="match status" value="1"/>
</dbReference>
<evidence type="ECO:0000313" key="7">
    <source>
        <dbReference type="Proteomes" id="UP000694389"/>
    </source>
</evidence>
<accession>A0A8C4E4G0</accession>
<dbReference type="InterPro" id="IPR038797">
    <property type="entry name" value="Fltp"/>
</dbReference>
<dbReference type="GO" id="GO:0044782">
    <property type="term" value="P:cilium organization"/>
    <property type="evidence" value="ECO:0007669"/>
    <property type="project" value="TreeGrafter"/>
</dbReference>
<organism evidence="6 7">
    <name type="scientific">Dicentrarchus labrax</name>
    <name type="common">European seabass</name>
    <name type="synonym">Morone labrax</name>
    <dbReference type="NCBI Taxonomy" id="13489"/>
    <lineage>
        <taxon>Eukaryota</taxon>
        <taxon>Metazoa</taxon>
        <taxon>Chordata</taxon>
        <taxon>Craniata</taxon>
        <taxon>Vertebrata</taxon>
        <taxon>Euteleostomi</taxon>
        <taxon>Actinopterygii</taxon>
        <taxon>Neopterygii</taxon>
        <taxon>Teleostei</taxon>
        <taxon>Neoteleostei</taxon>
        <taxon>Acanthomorphata</taxon>
        <taxon>Eupercaria</taxon>
        <taxon>Moronidae</taxon>
        <taxon>Dicentrarchus</taxon>
    </lineage>
</organism>
<dbReference type="AlphaFoldDB" id="A0A8C4E4G0"/>
<dbReference type="RefSeq" id="XP_051281160.1">
    <property type="nucleotide sequence ID" value="XM_051425200.1"/>
</dbReference>
<evidence type="ECO:0000256" key="4">
    <source>
        <dbReference type="ARBA" id="ARBA00045261"/>
    </source>
</evidence>
<dbReference type="CDD" id="cd23705">
    <property type="entry name" value="Flattop"/>
    <property type="match status" value="1"/>
</dbReference>
<dbReference type="GeneID" id="127377386"/>
<protein>
    <recommendedName>
        <fullName evidence="2">Protein Flattop</fullName>
    </recommendedName>
    <alternativeName>
        <fullName evidence="3">Cilia- and flagella-associated protein 126</fullName>
    </alternativeName>
</protein>
<reference evidence="6" key="2">
    <citation type="submission" date="2025-09" db="UniProtKB">
        <authorList>
            <consortium name="Ensembl"/>
        </authorList>
    </citation>
    <scope>IDENTIFICATION</scope>
</reference>
<sequence>MSSSYSANQYDSAFRSQRLQNWCETKHFKERPTAQEGHTTFIADNRGHLLPGVVKRGSAWPDFKGTWDLPARIPAHNINPTGRSLEGLNRLKSWGFDPRHTGKSQPRRGGKTPDGLQSVGEQTNGGVQLDNAALSSAAEARPASQNLPVTEGERSASQNQDLQAVVVGSIGQPAEEKRANQATGKVRPLSQCSAAEENPALRPAAGEGRSVSHVAEKVASQRAPSSTKQTHRDAQQDQ</sequence>
<dbReference type="Ensembl" id="ENSDLAT00005012360.2">
    <property type="protein sequence ID" value="ENSDLAP00005011288.1"/>
    <property type="gene ID" value="ENSDLAG00005005817.2"/>
</dbReference>
<evidence type="ECO:0000256" key="3">
    <source>
        <dbReference type="ARBA" id="ARBA00033306"/>
    </source>
</evidence>
<dbReference type="Pfam" id="PF22611">
    <property type="entry name" value="CFAP126"/>
    <property type="match status" value="1"/>
</dbReference>
<name>A0A8C4E4G0_DICLA</name>
<feature type="region of interest" description="Disordered" evidence="5">
    <location>
        <begin position="77"/>
        <end position="123"/>
    </location>
</feature>
<dbReference type="GeneTree" id="ENSGT00390000001092"/>
<dbReference type="CTD" id="257177"/>
<comment type="function">
    <text evidence="4">Microtubule inner protein (MIP) part of the dynein-decorated doublet microtubules (DMTs) in cilia axoneme. Acts as a regulator of cilium basal body docking and positioning in mono- and multiciliated cells. Regulates basal body docking and cilia formation in multiciliated lung cells. Regulates kinocilium positioning and stereocilia bundle morphogenesis in the inner ear.</text>
</comment>
<evidence type="ECO:0000256" key="2">
    <source>
        <dbReference type="ARBA" id="ARBA00019181"/>
    </source>
</evidence>
<dbReference type="PANTHER" id="PTHR34639">
    <property type="entry name" value="PROTEIN FLATTOP"/>
    <property type="match status" value="1"/>
</dbReference>
<dbReference type="GO" id="GO:0036064">
    <property type="term" value="C:ciliary basal body"/>
    <property type="evidence" value="ECO:0007669"/>
    <property type="project" value="TreeGrafter"/>
</dbReference>
<gene>
    <name evidence="6" type="primary">cfap126</name>
</gene>